<sequence>MSNSDEDSSTKQVLEYYKKYSQNPHLQKYFSGTSTTITYAPISDEETPALAINIPKIIITESSTTDIYSAKKLQSLEGPSTAKGSSRSVHSSSDAIDIKESQDFVKASTLQRSNSLPSKLCSKEVHFDLSPSENVKILLFGSTSSSDESIEHAQIEKPSSESSSSAKTKSSPIPSTSSSEEENKIINFGVSLSSLKKKIGLPVAFSTPVLPEPVHGENIYTTPKTSSREYIKSHQTTVLSAVDEEKISNVCCNTDSNQGNIDQERTKKSSSGDVKIEDTKISDVSKGAIKKQKKEPIKKTDKESTQEETSVKRTNQKVVQLTMSTPLTLDCLYEKNAEEIAIQTEKLDSDSETSEPEGSSCDSFEYISSNLVSLQSSQAQCNVHKKDSSLGKSSGCSVKEMSSGSSKSQTSDSREDMDKVVDLLQVFLSSKRDKVTKNKDYIKKVIKKIMFSSESSQERSSSPSNSNNEASLPRDSVQEKSTKTNTDSTEPESIVKKKSKSKSNGDYLLQFAENERLYQIAWIDNEISHLSKLKRFLEAKNNSGSEKETKKKSSKYKILGKDEKTNKELEREYIIETDQGIPPGANVKYFIDGQKFTVAHCDDSSKVSKSSVIADIAVDSKTSCTNIKVSTICNVCKHIICICKPESLGEPKNIGSLKKPESYRTKPESEYREKKESEFLPEDFDEKKSNSLEKAFQNCNCTHATNSKCTCPFVEKLAKHFSQSKEMFYTPRPSSNVGMQVKESVPVKICKEVQSKVDSLDKQVQYLKSLIQINEDNGKSVDKMTNEEHKNGVGDVNKCVSKKSSLKNQKNGDKKIQTNRCKCTSKSVQIDYESLKRLRSDSIDKKIQTEEELVRGFGVNSTGTFRSSSKSVQIGINDPSNTNIKTEKQTSKDTGGPTMFSDKMVNSGTEMLQNRYQSASKNVQIDKKSLLERFRTNVESNTERFLSKTSNSNGQLLFNNAQKEFDSKALNYEDGKDPSKGEKNGARSLQFEEKIEAIADTVSRSIDNIKQAQNKTDSKSKFVQIDNEILKRLGRDSSDNEIQTESLVRDFGVNSTRTIKGSSKSVQIGINNSVDDTMVNSGTEMLQCASKNVQIDEESLLERFRKNAESNSERFPSKSSSNGKLLFNNAKKEFDSKALNYEDVKGPFKGEKNGSPSLKFDEKIEAIADSVSRSIDNIKQAQKRTDSTSKGDKIIQTDRCHICCSKFVQIDNDLLKRSGNYSIDRKIQTEEALVREFGVNSTGTLKSSSKSTQIGMNGSVDHKIETEKQTCKDVGVPTMFSDKMVNSGTQMYQSRCQCCSKCVQIDHEGLRGLRSDSIDRKIQTEEALVREFGVNNSGTVKSSSRSVEIGIDNSVNKNTETEKQTSKDTGVPAGFSENMVNSGIQMSQSRCQCASRGVETIKQATEDVGMFSENMVNIGTHMSQNRGQRTSRSVETVKHAYKDAGAPARSTEKMVNNGTQMIQNSTRSVQINKNSLQKLKSESKDSGTFGKSGDSEEKSGSDDETSAMYSQMGSTTVSIPTSILDHGPLTLQSTQNNCACCGRKLTQDEIQATLSKNNQSLCCCKGYNNQAYQTHPMWNCFYHHQAYNNNNYYNNNRAMFQKSKTYCKRCREKLLETVKKQRHGTAYTLILEEKNGGNDEKTDGNKGRFSEEVRVQVPKVEKSKKSKDRRNSHEKNRNGSLKKHNGLQDDESKRQYSLKDYLIENRPEFIYSAEYRRQLMLNSRIQREQKKDALKMNFLEDKQHRNNSNVKLYTEKEMKEITKRNYRKLPEVKQKNVDKYGRRLREADKIICDRFAKHVQKSVLKGKANFPIDQNVVNL</sequence>
<accession>A0A6J2YYJ4</accession>
<name>A0A6J2YYJ4_SITOR</name>
<dbReference type="Proteomes" id="UP000504635">
    <property type="component" value="Unplaced"/>
</dbReference>
<dbReference type="KEGG" id="soy:115891856"/>
<feature type="region of interest" description="Disordered" evidence="1">
    <location>
        <begin position="149"/>
        <end position="181"/>
    </location>
</feature>
<dbReference type="RefSeq" id="XP_030768298.1">
    <property type="nucleotide sequence ID" value="XM_030912438.1"/>
</dbReference>
<feature type="region of interest" description="Disordered" evidence="1">
    <location>
        <begin position="253"/>
        <end position="274"/>
    </location>
</feature>
<feature type="compositionally biased region" description="Basic and acidic residues" evidence="1">
    <location>
        <begin position="294"/>
        <end position="311"/>
    </location>
</feature>
<feature type="compositionally biased region" description="Basic and acidic residues" evidence="1">
    <location>
        <begin position="149"/>
        <end position="159"/>
    </location>
</feature>
<feature type="compositionally biased region" description="Low complexity" evidence="1">
    <location>
        <begin position="160"/>
        <end position="178"/>
    </location>
</feature>
<evidence type="ECO:0000256" key="1">
    <source>
        <dbReference type="SAM" id="MobiDB-lite"/>
    </source>
</evidence>
<evidence type="ECO:0000313" key="2">
    <source>
        <dbReference type="Proteomes" id="UP000504635"/>
    </source>
</evidence>
<feature type="region of interest" description="Disordered" evidence="1">
    <location>
        <begin position="386"/>
        <end position="416"/>
    </location>
</feature>
<evidence type="ECO:0000313" key="4">
    <source>
        <dbReference type="RefSeq" id="XP_030768299.1"/>
    </source>
</evidence>
<reference evidence="3 4" key="1">
    <citation type="submission" date="2025-04" db="UniProtKB">
        <authorList>
            <consortium name="RefSeq"/>
        </authorList>
    </citation>
    <scope>IDENTIFICATION</scope>
    <source>
        <tissue evidence="3 4">Gonads</tissue>
    </source>
</reference>
<feature type="region of interest" description="Disordered" evidence="1">
    <location>
        <begin position="453"/>
        <end position="499"/>
    </location>
</feature>
<feature type="region of interest" description="Disordered" evidence="1">
    <location>
        <begin position="1629"/>
        <end position="1692"/>
    </location>
</feature>
<feature type="region of interest" description="Disordered" evidence="1">
    <location>
        <begin position="1478"/>
        <end position="1509"/>
    </location>
</feature>
<feature type="compositionally biased region" description="Basic and acidic residues" evidence="1">
    <location>
        <begin position="1631"/>
        <end position="1677"/>
    </location>
</feature>
<evidence type="ECO:0000313" key="3">
    <source>
        <dbReference type="RefSeq" id="XP_030768298.1"/>
    </source>
</evidence>
<feature type="compositionally biased region" description="Basic and acidic residues" evidence="1">
    <location>
        <begin position="658"/>
        <end position="677"/>
    </location>
</feature>
<feature type="region of interest" description="Disordered" evidence="1">
    <location>
        <begin position="1352"/>
        <end position="1374"/>
    </location>
</feature>
<feature type="compositionally biased region" description="Low complexity" evidence="1">
    <location>
        <begin position="453"/>
        <end position="471"/>
    </location>
</feature>
<dbReference type="RefSeq" id="XP_030768299.1">
    <property type="nucleotide sequence ID" value="XM_030912439.1"/>
</dbReference>
<protein>
    <submittedName>
        <fullName evidence="3 4">Uncharacterized protein LOC115891856</fullName>
    </submittedName>
</protein>
<dbReference type="GeneID" id="115891856"/>
<keyword evidence="2" id="KW-1185">Reference proteome</keyword>
<gene>
    <name evidence="3 4" type="primary">LOC115891856</name>
</gene>
<proteinExistence type="predicted"/>
<feature type="compositionally biased region" description="Low complexity" evidence="1">
    <location>
        <begin position="392"/>
        <end position="411"/>
    </location>
</feature>
<organism evidence="2 4">
    <name type="scientific">Sitophilus oryzae</name>
    <name type="common">Rice weevil</name>
    <name type="synonym">Curculio oryzae</name>
    <dbReference type="NCBI Taxonomy" id="7048"/>
    <lineage>
        <taxon>Eukaryota</taxon>
        <taxon>Metazoa</taxon>
        <taxon>Ecdysozoa</taxon>
        <taxon>Arthropoda</taxon>
        <taxon>Hexapoda</taxon>
        <taxon>Insecta</taxon>
        <taxon>Pterygota</taxon>
        <taxon>Neoptera</taxon>
        <taxon>Endopterygota</taxon>
        <taxon>Coleoptera</taxon>
        <taxon>Polyphaga</taxon>
        <taxon>Cucujiformia</taxon>
        <taxon>Curculionidae</taxon>
        <taxon>Dryophthorinae</taxon>
        <taxon>Sitophilus</taxon>
    </lineage>
</organism>
<dbReference type="OrthoDB" id="2448405at2759"/>
<feature type="region of interest" description="Disordered" evidence="1">
    <location>
        <begin position="654"/>
        <end position="677"/>
    </location>
</feature>
<feature type="region of interest" description="Disordered" evidence="1">
    <location>
        <begin position="286"/>
        <end position="314"/>
    </location>
</feature>